<dbReference type="PANTHER" id="PTHR42850">
    <property type="entry name" value="METALLOPHOSPHOESTERASE"/>
    <property type="match status" value="1"/>
</dbReference>
<proteinExistence type="predicted"/>
<dbReference type="InterPro" id="IPR006186">
    <property type="entry name" value="Ser/Thr-sp_prot-phosphatase"/>
</dbReference>
<dbReference type="PANTHER" id="PTHR42850:SF4">
    <property type="entry name" value="ZINC-DEPENDENT ENDOPOLYPHOSPHATASE"/>
    <property type="match status" value="1"/>
</dbReference>
<dbReference type="OrthoDB" id="9807890at2"/>
<dbReference type="Gene3D" id="3.60.21.10">
    <property type="match status" value="1"/>
</dbReference>
<evidence type="ECO:0000313" key="3">
    <source>
        <dbReference type="Proteomes" id="UP000198994"/>
    </source>
</evidence>
<dbReference type="STRING" id="282683.SAMN04488105_105203"/>
<protein>
    <submittedName>
        <fullName evidence="2">Serine/threonine protein phosphatase 1</fullName>
    </submittedName>
</protein>
<dbReference type="InterPro" id="IPR029052">
    <property type="entry name" value="Metallo-depent_PP-like"/>
</dbReference>
<dbReference type="SUPFAM" id="SSF56300">
    <property type="entry name" value="Metallo-dependent phosphatases"/>
    <property type="match status" value="1"/>
</dbReference>
<sequence>MQPIFAVGDIHGQLEELHKVLDHIASDAEADAPVVFTGDFVDRGANSAAVIDTLMQGQTEGKPWTCLMGNHDRYLLRYLENPAYQDPETSRPLYYTDPPIGGDKTLASYGVDTDPRRWPEDIHKDALAAVPQAHRDWISGLPRIHETDEHIFVHAGLRPGVPLEEQAEDDLVWIREPFLSDTRDYGRLVVHGHTALQMPELYDNRLNLDGGAGYGRPLHAVLLLGRDPLLVGAFGRSSL</sequence>
<evidence type="ECO:0000313" key="2">
    <source>
        <dbReference type="EMBL" id="SDE60045.1"/>
    </source>
</evidence>
<dbReference type="GO" id="GO:0110154">
    <property type="term" value="P:RNA decapping"/>
    <property type="evidence" value="ECO:0007669"/>
    <property type="project" value="TreeGrafter"/>
</dbReference>
<organism evidence="2 3">
    <name type="scientific">Salipiger thiooxidans</name>
    <dbReference type="NCBI Taxonomy" id="282683"/>
    <lineage>
        <taxon>Bacteria</taxon>
        <taxon>Pseudomonadati</taxon>
        <taxon>Pseudomonadota</taxon>
        <taxon>Alphaproteobacteria</taxon>
        <taxon>Rhodobacterales</taxon>
        <taxon>Roseobacteraceae</taxon>
        <taxon>Salipiger</taxon>
    </lineage>
</organism>
<dbReference type="InterPro" id="IPR050126">
    <property type="entry name" value="Ap4A_hydrolase"/>
</dbReference>
<evidence type="ECO:0000259" key="1">
    <source>
        <dbReference type="Pfam" id="PF00149"/>
    </source>
</evidence>
<dbReference type="EMBL" id="FNAV01000005">
    <property type="protein sequence ID" value="SDE60045.1"/>
    <property type="molecule type" value="Genomic_DNA"/>
</dbReference>
<dbReference type="GO" id="GO:0005737">
    <property type="term" value="C:cytoplasm"/>
    <property type="evidence" value="ECO:0007669"/>
    <property type="project" value="TreeGrafter"/>
</dbReference>
<dbReference type="GO" id="GO:0016791">
    <property type="term" value="F:phosphatase activity"/>
    <property type="evidence" value="ECO:0007669"/>
    <property type="project" value="TreeGrafter"/>
</dbReference>
<feature type="domain" description="Calcineurin-like phosphoesterase" evidence="1">
    <location>
        <begin position="3"/>
        <end position="194"/>
    </location>
</feature>
<dbReference type="RefSeq" id="WP_089958187.1">
    <property type="nucleotide sequence ID" value="NZ_FNAV01000005.1"/>
</dbReference>
<dbReference type="Pfam" id="PF00149">
    <property type="entry name" value="Metallophos"/>
    <property type="match status" value="1"/>
</dbReference>
<dbReference type="Proteomes" id="UP000198994">
    <property type="component" value="Unassembled WGS sequence"/>
</dbReference>
<dbReference type="CDD" id="cd00144">
    <property type="entry name" value="MPP_PPP_family"/>
    <property type="match status" value="1"/>
</dbReference>
<reference evidence="3" key="1">
    <citation type="submission" date="2016-10" db="EMBL/GenBank/DDBJ databases">
        <authorList>
            <person name="Varghese N."/>
            <person name="Submissions S."/>
        </authorList>
    </citation>
    <scope>NUCLEOTIDE SEQUENCE [LARGE SCALE GENOMIC DNA]</scope>
    <source>
        <strain evidence="3">DSM 10146</strain>
    </source>
</reference>
<name>A0A1G7E9H8_9RHOB</name>
<accession>A0A1G7E9H8</accession>
<dbReference type="AlphaFoldDB" id="A0A1G7E9H8"/>
<dbReference type="PRINTS" id="PR00114">
    <property type="entry name" value="STPHPHTASE"/>
</dbReference>
<gene>
    <name evidence="2" type="ORF">SAMN04488105_105203</name>
</gene>
<dbReference type="InterPro" id="IPR004843">
    <property type="entry name" value="Calcineurin-like_PHP"/>
</dbReference>
<keyword evidence="3" id="KW-1185">Reference proteome</keyword>
<dbReference type="GO" id="GO:0008803">
    <property type="term" value="F:bis(5'-nucleosyl)-tetraphosphatase (symmetrical) activity"/>
    <property type="evidence" value="ECO:0007669"/>
    <property type="project" value="TreeGrafter"/>
</dbReference>